<evidence type="ECO:0000313" key="2">
    <source>
        <dbReference type="Proteomes" id="UP001174909"/>
    </source>
</evidence>
<accession>A0AA35U2I8</accession>
<name>A0AA35U2I8_GEOBA</name>
<sequence>MGGGEVWQISLVDQVMTELSPPAAPQEEGASSWTSLCWGLSGRMAGYPYLTSAHLRGFDRYKYRAVDTSPLSIYVIQPAWDFMVSVSWEEGGDGYHQH</sequence>
<evidence type="ECO:0000313" key="1">
    <source>
        <dbReference type="EMBL" id="CAI8057456.1"/>
    </source>
</evidence>
<feature type="non-terminal residue" evidence="1">
    <location>
        <position position="98"/>
    </location>
</feature>
<protein>
    <submittedName>
        <fullName evidence="1">Ethanolaminephosphotransferase 1</fullName>
    </submittedName>
</protein>
<proteinExistence type="predicted"/>
<reference evidence="1" key="1">
    <citation type="submission" date="2023-03" db="EMBL/GenBank/DDBJ databases">
        <authorList>
            <person name="Steffen K."/>
            <person name="Cardenas P."/>
        </authorList>
    </citation>
    <scope>NUCLEOTIDE SEQUENCE</scope>
</reference>
<dbReference type="AlphaFoldDB" id="A0AA35U2I8"/>
<keyword evidence="2" id="KW-1185">Reference proteome</keyword>
<gene>
    <name evidence="1" type="ORF">GBAR_LOCUS31328</name>
</gene>
<dbReference type="EMBL" id="CASHTH010004448">
    <property type="protein sequence ID" value="CAI8057456.1"/>
    <property type="molecule type" value="Genomic_DNA"/>
</dbReference>
<organism evidence="1 2">
    <name type="scientific">Geodia barretti</name>
    <name type="common">Barrett's horny sponge</name>
    <dbReference type="NCBI Taxonomy" id="519541"/>
    <lineage>
        <taxon>Eukaryota</taxon>
        <taxon>Metazoa</taxon>
        <taxon>Porifera</taxon>
        <taxon>Demospongiae</taxon>
        <taxon>Heteroscleromorpha</taxon>
        <taxon>Tetractinellida</taxon>
        <taxon>Astrophorina</taxon>
        <taxon>Geodiidae</taxon>
        <taxon>Geodia</taxon>
    </lineage>
</organism>
<comment type="caution">
    <text evidence="1">The sequence shown here is derived from an EMBL/GenBank/DDBJ whole genome shotgun (WGS) entry which is preliminary data.</text>
</comment>
<dbReference type="Proteomes" id="UP001174909">
    <property type="component" value="Unassembled WGS sequence"/>
</dbReference>